<sequence>MPVTEYHGRHEAKRRQSLTKICVERTNAGLKQWRPLQRFTRRRDTYAETRYQF</sequence>
<dbReference type="RefSeq" id="WP_184927039.1">
    <property type="nucleotide sequence ID" value="NZ_BMSQ01000056.1"/>
</dbReference>
<dbReference type="EMBL" id="JACHJD010000050">
    <property type="protein sequence ID" value="MBB5109960.1"/>
    <property type="molecule type" value="Genomic_DNA"/>
</dbReference>
<keyword evidence="2" id="KW-1185">Reference proteome</keyword>
<comment type="caution">
    <text evidence="1">The sequence shown here is derived from an EMBL/GenBank/DDBJ whole genome shotgun (WGS) entry which is preliminary data.</text>
</comment>
<name>A0A7W8F0P4_STRST</name>
<dbReference type="Proteomes" id="UP000549009">
    <property type="component" value="Unassembled WGS sequence"/>
</dbReference>
<evidence type="ECO:0008006" key="3">
    <source>
        <dbReference type="Google" id="ProtNLM"/>
    </source>
</evidence>
<evidence type="ECO:0000313" key="1">
    <source>
        <dbReference type="EMBL" id="MBB5109960.1"/>
    </source>
</evidence>
<accession>A0A7W8F0P4</accession>
<protein>
    <recommendedName>
        <fullName evidence="3">Transposase DDE domain-containing protein</fullName>
    </recommendedName>
</protein>
<organism evidence="1 2">
    <name type="scientific">Streptomyces spectabilis</name>
    <dbReference type="NCBI Taxonomy" id="68270"/>
    <lineage>
        <taxon>Bacteria</taxon>
        <taxon>Bacillati</taxon>
        <taxon>Actinomycetota</taxon>
        <taxon>Actinomycetes</taxon>
        <taxon>Kitasatosporales</taxon>
        <taxon>Streptomycetaceae</taxon>
        <taxon>Streptomyces</taxon>
    </lineage>
</organism>
<gene>
    <name evidence="1" type="ORF">FHS40_009090</name>
</gene>
<reference evidence="1 2" key="1">
    <citation type="submission" date="2020-08" db="EMBL/GenBank/DDBJ databases">
        <title>Genomic Encyclopedia of Type Strains, Phase III (KMG-III): the genomes of soil and plant-associated and newly described type strains.</title>
        <authorList>
            <person name="Whitman W."/>
        </authorList>
    </citation>
    <scope>NUCLEOTIDE SEQUENCE [LARGE SCALE GENOMIC DNA]</scope>
    <source>
        <strain evidence="1 2">CECT 3146</strain>
    </source>
</reference>
<dbReference type="AlphaFoldDB" id="A0A7W8F0P4"/>
<proteinExistence type="predicted"/>
<evidence type="ECO:0000313" key="2">
    <source>
        <dbReference type="Proteomes" id="UP000549009"/>
    </source>
</evidence>